<evidence type="ECO:0000256" key="1">
    <source>
        <dbReference type="ARBA" id="ARBA00023224"/>
    </source>
</evidence>
<dbReference type="Pfam" id="PF00015">
    <property type="entry name" value="MCPsignal"/>
    <property type="match status" value="1"/>
</dbReference>
<dbReference type="CDD" id="cd06225">
    <property type="entry name" value="HAMP"/>
    <property type="match status" value="1"/>
</dbReference>
<feature type="domain" description="Methyl-accepting transducer" evidence="6">
    <location>
        <begin position="399"/>
        <end position="635"/>
    </location>
</feature>
<dbReference type="SMART" id="SM00283">
    <property type="entry name" value="MA"/>
    <property type="match status" value="1"/>
</dbReference>
<evidence type="ECO:0000256" key="2">
    <source>
        <dbReference type="ARBA" id="ARBA00029447"/>
    </source>
</evidence>
<dbReference type="PANTHER" id="PTHR32089">
    <property type="entry name" value="METHYL-ACCEPTING CHEMOTAXIS PROTEIN MCPB"/>
    <property type="match status" value="1"/>
</dbReference>
<feature type="coiled-coil region" evidence="4">
    <location>
        <begin position="435"/>
        <end position="497"/>
    </location>
</feature>
<keyword evidence="1 3" id="KW-0807">Transducer</keyword>
<keyword evidence="5" id="KW-0472">Membrane</keyword>
<dbReference type="RefSeq" id="WP_073040789.1">
    <property type="nucleotide sequence ID" value="NZ_FQVB01000032.1"/>
</dbReference>
<keyword evidence="4" id="KW-0175">Coiled coil</keyword>
<evidence type="ECO:0000256" key="3">
    <source>
        <dbReference type="PROSITE-ProRule" id="PRU00284"/>
    </source>
</evidence>
<dbReference type="GO" id="GO:0007165">
    <property type="term" value="P:signal transduction"/>
    <property type="evidence" value="ECO:0007669"/>
    <property type="project" value="UniProtKB-KW"/>
</dbReference>
<evidence type="ECO:0000256" key="5">
    <source>
        <dbReference type="SAM" id="Phobius"/>
    </source>
</evidence>
<proteinExistence type="inferred from homology"/>
<evidence type="ECO:0000313" key="8">
    <source>
        <dbReference type="EMBL" id="SHF93928.1"/>
    </source>
</evidence>
<dbReference type="InterPro" id="IPR004089">
    <property type="entry name" value="MCPsignal_dom"/>
</dbReference>
<accession>A0A1M5FQZ3</accession>
<evidence type="ECO:0000313" key="9">
    <source>
        <dbReference type="Proteomes" id="UP000184076"/>
    </source>
</evidence>
<dbReference type="SUPFAM" id="SSF58104">
    <property type="entry name" value="Methyl-accepting chemotaxis protein (MCP) signaling domain"/>
    <property type="match status" value="1"/>
</dbReference>
<reference evidence="9" key="1">
    <citation type="submission" date="2016-11" db="EMBL/GenBank/DDBJ databases">
        <authorList>
            <person name="Varghese N."/>
            <person name="Submissions S."/>
        </authorList>
    </citation>
    <scope>NUCLEOTIDE SEQUENCE [LARGE SCALE GENOMIC DNA]</scope>
    <source>
        <strain evidence="9">DSM 9756</strain>
    </source>
</reference>
<dbReference type="PROSITE" id="PS50885">
    <property type="entry name" value="HAMP"/>
    <property type="match status" value="1"/>
</dbReference>
<dbReference type="Proteomes" id="UP000184076">
    <property type="component" value="Unassembled WGS sequence"/>
</dbReference>
<sequence length="671" mass="72230">MILGRLQKSLTWRMAVSFGVLVTAALVLSGAVNWIYAERDVREEAFRTLSVVSDFHRDRLESYFAERLRAFRMLAESRDVHDILGWAARRAALENVEGEEANWNSYVLLATKAHERFVSKASNLDLADLLILAPDHPSPVYSMRSGVKSVPELNEGTSKSVESLWAEVLRERRAVWGRPAPHGSGGRPSLIVAIPIKAVKGEGLAGVLLAVLNTGALDDIISRDGYLGETVDAGLVDEKGRFSGIGDEEASRALDPKLVAEVLGDGKQVRELTEAGGRPVLRMVAPLGLAKTFGAPFDWVLVVQTDEAAAMARIRALGIRFAGLGILMAMGACVLGVFLSRSLVGPLRSLEAAVREVGRGNLNISIEATDRQDEVGGLINSFHLMVQSLRDQTHEILEGVNTLAASMSEISATAAQLAASSTETATAVSQISTTAEEVRQTAQLAQQRADDVSKDASRMTQTSEEGRYVTREAIQGLQRIRKEMDFVAENVMRLSEQSQNIGDIIETVRDLADQINLLSVNAAIEAAKAGEQGKGFAVVAHEMRSLADQSKEATEQIKQILTEVQKVTGGAVMAMERGAKAVTAGLELGEKAGGAMERLAATVEASADSALQIAASSHEQLVGVEQLVQAIQNIHEATGQNTEGARQLEMSVRDLERLSQSLKNAAARFRV</sequence>
<dbReference type="SMART" id="SM00304">
    <property type="entry name" value="HAMP"/>
    <property type="match status" value="1"/>
</dbReference>
<evidence type="ECO:0000259" key="6">
    <source>
        <dbReference type="PROSITE" id="PS50111"/>
    </source>
</evidence>
<dbReference type="EMBL" id="FQVB01000032">
    <property type="protein sequence ID" value="SHF93928.1"/>
    <property type="molecule type" value="Genomic_DNA"/>
</dbReference>
<dbReference type="Gene3D" id="1.10.287.950">
    <property type="entry name" value="Methyl-accepting chemotaxis protein"/>
    <property type="match status" value="1"/>
</dbReference>
<dbReference type="Pfam" id="PF00672">
    <property type="entry name" value="HAMP"/>
    <property type="match status" value="1"/>
</dbReference>
<dbReference type="GO" id="GO:0016020">
    <property type="term" value="C:membrane"/>
    <property type="evidence" value="ECO:0007669"/>
    <property type="project" value="InterPro"/>
</dbReference>
<keyword evidence="5" id="KW-0812">Transmembrane</keyword>
<dbReference type="PANTHER" id="PTHR32089:SF112">
    <property type="entry name" value="LYSOZYME-LIKE PROTEIN-RELATED"/>
    <property type="match status" value="1"/>
</dbReference>
<dbReference type="PROSITE" id="PS50111">
    <property type="entry name" value="CHEMOTAXIS_TRANSDUC_2"/>
    <property type="match status" value="1"/>
</dbReference>
<evidence type="ECO:0000256" key="4">
    <source>
        <dbReference type="SAM" id="Coils"/>
    </source>
</evidence>
<protein>
    <submittedName>
        <fullName evidence="8">Methyl-accepting chemotaxis protein</fullName>
    </submittedName>
</protein>
<keyword evidence="9" id="KW-1185">Reference proteome</keyword>
<dbReference type="InterPro" id="IPR003660">
    <property type="entry name" value="HAMP_dom"/>
</dbReference>
<comment type="similarity">
    <text evidence="2">Belongs to the methyl-accepting chemotaxis (MCP) protein family.</text>
</comment>
<dbReference type="CDD" id="cd11386">
    <property type="entry name" value="MCP_signal"/>
    <property type="match status" value="1"/>
</dbReference>
<keyword evidence="5" id="KW-1133">Transmembrane helix</keyword>
<organism evidence="8 9">
    <name type="scientific">Desulfacinum infernum DSM 9756</name>
    <dbReference type="NCBI Taxonomy" id="1121391"/>
    <lineage>
        <taxon>Bacteria</taxon>
        <taxon>Pseudomonadati</taxon>
        <taxon>Thermodesulfobacteriota</taxon>
        <taxon>Syntrophobacteria</taxon>
        <taxon>Syntrophobacterales</taxon>
        <taxon>Syntrophobacteraceae</taxon>
        <taxon>Desulfacinum</taxon>
    </lineage>
</organism>
<dbReference type="STRING" id="1121391.SAMN02745206_02959"/>
<evidence type="ECO:0000259" key="7">
    <source>
        <dbReference type="PROSITE" id="PS50885"/>
    </source>
</evidence>
<feature type="domain" description="HAMP" evidence="7">
    <location>
        <begin position="341"/>
        <end position="394"/>
    </location>
</feature>
<feature type="transmembrane region" description="Helical" evidence="5">
    <location>
        <begin position="321"/>
        <end position="339"/>
    </location>
</feature>
<name>A0A1M5FQZ3_9BACT</name>
<gene>
    <name evidence="8" type="ORF">SAMN02745206_02959</name>
</gene>
<dbReference type="AlphaFoldDB" id="A0A1M5FQZ3"/>
<feature type="transmembrane region" description="Helical" evidence="5">
    <location>
        <begin position="12"/>
        <end position="37"/>
    </location>
</feature>